<name>A0A5J5EKS7_9PEZI</name>
<protein>
    <recommendedName>
        <fullName evidence="2">F-box domain-containing protein</fullName>
    </recommendedName>
</protein>
<dbReference type="EMBL" id="VXIS01000231">
    <property type="protein sequence ID" value="KAA8896010.1"/>
    <property type="molecule type" value="Genomic_DNA"/>
</dbReference>
<feature type="region of interest" description="Disordered" evidence="1">
    <location>
        <begin position="383"/>
        <end position="411"/>
    </location>
</feature>
<organism evidence="3 4">
    <name type="scientific">Sphaerosporella brunnea</name>
    <dbReference type="NCBI Taxonomy" id="1250544"/>
    <lineage>
        <taxon>Eukaryota</taxon>
        <taxon>Fungi</taxon>
        <taxon>Dikarya</taxon>
        <taxon>Ascomycota</taxon>
        <taxon>Pezizomycotina</taxon>
        <taxon>Pezizomycetes</taxon>
        <taxon>Pezizales</taxon>
        <taxon>Pyronemataceae</taxon>
        <taxon>Sphaerosporella</taxon>
    </lineage>
</organism>
<dbReference type="PROSITE" id="PS50181">
    <property type="entry name" value="FBOX"/>
    <property type="match status" value="1"/>
</dbReference>
<dbReference type="OrthoDB" id="4449513at2759"/>
<dbReference type="Proteomes" id="UP000326924">
    <property type="component" value="Unassembled WGS sequence"/>
</dbReference>
<comment type="caution">
    <text evidence="3">The sequence shown here is derived from an EMBL/GenBank/DDBJ whole genome shotgun (WGS) entry which is preliminary data.</text>
</comment>
<dbReference type="InterPro" id="IPR001810">
    <property type="entry name" value="F-box_dom"/>
</dbReference>
<evidence type="ECO:0000313" key="3">
    <source>
        <dbReference type="EMBL" id="KAA8896010.1"/>
    </source>
</evidence>
<gene>
    <name evidence="3" type="ORF">FN846DRAFT_297803</name>
</gene>
<evidence type="ECO:0000256" key="1">
    <source>
        <dbReference type="SAM" id="MobiDB-lite"/>
    </source>
</evidence>
<feature type="domain" description="F-box" evidence="2">
    <location>
        <begin position="14"/>
        <end position="68"/>
    </location>
</feature>
<reference evidence="3 4" key="1">
    <citation type="submission" date="2019-09" db="EMBL/GenBank/DDBJ databases">
        <title>Draft genome of the ectomycorrhizal ascomycete Sphaerosporella brunnea.</title>
        <authorList>
            <consortium name="DOE Joint Genome Institute"/>
            <person name="Benucci G.M."/>
            <person name="Marozzi G."/>
            <person name="Antonielli L."/>
            <person name="Sanchez S."/>
            <person name="Marco P."/>
            <person name="Wang X."/>
            <person name="Falini L.B."/>
            <person name="Barry K."/>
            <person name="Haridas S."/>
            <person name="Lipzen A."/>
            <person name="Labutti K."/>
            <person name="Grigoriev I.V."/>
            <person name="Murat C."/>
            <person name="Martin F."/>
            <person name="Albertini E."/>
            <person name="Donnini D."/>
            <person name="Bonito G."/>
        </authorList>
    </citation>
    <scope>NUCLEOTIDE SEQUENCE [LARGE SCALE GENOMIC DNA]</scope>
    <source>
        <strain evidence="3 4">Sb_GMNB300</strain>
    </source>
</reference>
<evidence type="ECO:0000313" key="4">
    <source>
        <dbReference type="Proteomes" id="UP000326924"/>
    </source>
</evidence>
<keyword evidence="4" id="KW-1185">Reference proteome</keyword>
<accession>A0A5J5EKS7</accession>
<dbReference type="InParanoid" id="A0A5J5EKS7"/>
<evidence type="ECO:0000259" key="2">
    <source>
        <dbReference type="PROSITE" id="PS50181"/>
    </source>
</evidence>
<dbReference type="AlphaFoldDB" id="A0A5J5EKS7"/>
<sequence>MSAENFSAAAPRPRITLLDLPVEIITRIIKDVDGASVYERRKNRLLSRIAPTCHLFRHLVESILFRDLDLRSSEATYGLNEEEIQLKIQNRDACLDEFIRLFEESRTSALRKTTLRVLYYPLRWSMPELGSNDDDKVEQVAVPSKEFSSKMQKLLSTLSRWENEEPGFSLYELRLCISPTGPSTSRHCHFRLCDDSFDHNAHQVRTVRKLILEGPEVFSQDWGVLHLGSAWKIARFFPALKAFDLRSGDSEKLNVEARKASRFGFPLIPAFGEGLSHLPSGLEDFALDMSEYHGHSNQSLNPPCVCPDATPTLDIFSIQLRQFSQRLVRCCLRVGQVSASLFWPQDLLDDAAAAPDGKIPCWPVLGWFQLHTNVDNAQGEWIFTGEDPTASNPPDSDEESEPPENKSNRFRDTPCVEYFNTFHYSVALVATKQMPRLRWLKIRFQNPCSRDPYRGYIFTYTDGLATRAGTEAWTDTGNPRIEWAGDILYEPEDRVKQLWRGKVGSRLEVDVVEYRDLQPGWRRRRRLGIPEEGPLGWLRFRNGIMIEWDDGGRMVWDDYA</sequence>
<proteinExistence type="predicted"/>